<dbReference type="PANTHER" id="PTHR42813:SF2">
    <property type="entry name" value="DEHYDROGENASE, ZINC-CONTAINING, PUTATIVE (AFU_ORTHOLOGUE AFUA_2G02810)-RELATED"/>
    <property type="match status" value="1"/>
</dbReference>
<dbReference type="InterPro" id="IPR013149">
    <property type="entry name" value="ADH-like_C"/>
</dbReference>
<dbReference type="AlphaFoldDB" id="A0A9W6P958"/>
<dbReference type="SUPFAM" id="SSF51735">
    <property type="entry name" value="NAD(P)-binding Rossmann-fold domains"/>
    <property type="match status" value="1"/>
</dbReference>
<comment type="caution">
    <text evidence="8">The sequence shown here is derived from an EMBL/GenBank/DDBJ whole genome shotgun (WGS) entry which is preliminary data.</text>
</comment>
<evidence type="ECO:0000256" key="4">
    <source>
        <dbReference type="ARBA" id="ARBA00023002"/>
    </source>
</evidence>
<sequence>MRALTWHGPRDVRVDTVPDPGIQDPTDAVIRVTSSGICGSDLHLYEVMGPFMNPGDILGHEPMGVVEAVGADVTNLSPGDRVVVPFQIACGHCFMCHEGLQTQCETTQVRDQGMGAQLYGYTSLYGAVPGGQAQYLRVRHADYNPIKLPDGPSDDRFVYLSDVLPTAWQAVRYASIPQGGSVAVLGLGPIGDMACRIARHLGAEQVFAVDLVPERLARARVFGAQAFDVNDDDLVDTIREHTGGRGPDAVIDAVGMEAHGSPVGSVAHKLAGALPRSVGVKLMGTVGVDRLSALYLAIDLVRRGGTISLSGVYGGMADPLPMLTLFDKQIQLRMGQANVKRWVGDIMPLLGDDDPLGVETFATHRLPLEDGPDAYAMFQKKRDGAVKVLLQP</sequence>
<keyword evidence="9" id="KW-1185">Reference proteome</keyword>
<comment type="cofactor">
    <cofactor evidence="1 5">
        <name>Zn(2+)</name>
        <dbReference type="ChEBI" id="CHEBI:29105"/>
    </cofactor>
</comment>
<dbReference type="PROSITE" id="PS00059">
    <property type="entry name" value="ADH_ZINC"/>
    <property type="match status" value="1"/>
</dbReference>
<dbReference type="InterPro" id="IPR002328">
    <property type="entry name" value="ADH_Zn_CS"/>
</dbReference>
<keyword evidence="2 5" id="KW-0479">Metal-binding</keyword>
<proteinExistence type="inferred from homology"/>
<dbReference type="SUPFAM" id="SSF50129">
    <property type="entry name" value="GroES-like"/>
    <property type="match status" value="1"/>
</dbReference>
<organism evidence="8 9">
    <name type="scientific">Nocardiopsis ansamitocini</name>
    <dbReference type="NCBI Taxonomy" id="1670832"/>
    <lineage>
        <taxon>Bacteria</taxon>
        <taxon>Bacillati</taxon>
        <taxon>Actinomycetota</taxon>
        <taxon>Actinomycetes</taxon>
        <taxon>Streptosporangiales</taxon>
        <taxon>Nocardiopsidaceae</taxon>
        <taxon>Nocardiopsis</taxon>
    </lineage>
</organism>
<dbReference type="RefSeq" id="WP_285761443.1">
    <property type="nucleotide sequence ID" value="NZ_BSQG01000010.1"/>
</dbReference>
<dbReference type="Pfam" id="PF08240">
    <property type="entry name" value="ADH_N"/>
    <property type="match status" value="1"/>
</dbReference>
<dbReference type="InterPro" id="IPR036291">
    <property type="entry name" value="NAD(P)-bd_dom_sf"/>
</dbReference>
<dbReference type="Pfam" id="PF00107">
    <property type="entry name" value="ADH_zinc_N"/>
    <property type="match status" value="1"/>
</dbReference>
<dbReference type="Gene3D" id="3.40.50.720">
    <property type="entry name" value="NAD(P)-binding Rossmann-like Domain"/>
    <property type="match status" value="1"/>
</dbReference>
<keyword evidence="4" id="KW-0560">Oxidoreductase</keyword>
<dbReference type="Gene3D" id="3.90.180.10">
    <property type="entry name" value="Medium-chain alcohol dehydrogenases, catalytic domain"/>
    <property type="match status" value="1"/>
</dbReference>
<dbReference type="PANTHER" id="PTHR42813">
    <property type="entry name" value="ZINC-TYPE ALCOHOL DEHYDROGENASE-LIKE"/>
    <property type="match status" value="1"/>
</dbReference>
<evidence type="ECO:0000259" key="7">
    <source>
        <dbReference type="Pfam" id="PF08240"/>
    </source>
</evidence>
<evidence type="ECO:0000256" key="3">
    <source>
        <dbReference type="ARBA" id="ARBA00022833"/>
    </source>
</evidence>
<dbReference type="GO" id="GO:0016491">
    <property type="term" value="F:oxidoreductase activity"/>
    <property type="evidence" value="ECO:0007669"/>
    <property type="project" value="UniProtKB-KW"/>
</dbReference>
<evidence type="ECO:0000313" key="9">
    <source>
        <dbReference type="Proteomes" id="UP001165092"/>
    </source>
</evidence>
<dbReference type="EMBL" id="BSQG01000010">
    <property type="protein sequence ID" value="GLU49900.1"/>
    <property type="molecule type" value="Genomic_DNA"/>
</dbReference>
<protein>
    <submittedName>
        <fullName evidence="8">Glutathione-dependent formaldehyde dehydrogenase</fullName>
    </submittedName>
</protein>
<evidence type="ECO:0000313" key="8">
    <source>
        <dbReference type="EMBL" id="GLU49900.1"/>
    </source>
</evidence>
<gene>
    <name evidence="8" type="ORF">Nans01_42510</name>
</gene>
<keyword evidence="3 5" id="KW-0862">Zinc</keyword>
<reference evidence="8" key="1">
    <citation type="submission" date="2023-02" db="EMBL/GenBank/DDBJ databases">
        <title>Nocardiopsis ansamitocini NBRC 112285.</title>
        <authorList>
            <person name="Ichikawa N."/>
            <person name="Sato H."/>
            <person name="Tonouchi N."/>
        </authorList>
    </citation>
    <scope>NUCLEOTIDE SEQUENCE</scope>
    <source>
        <strain evidence="8">NBRC 112285</strain>
    </source>
</reference>
<evidence type="ECO:0000256" key="1">
    <source>
        <dbReference type="ARBA" id="ARBA00001947"/>
    </source>
</evidence>
<evidence type="ECO:0000259" key="6">
    <source>
        <dbReference type="Pfam" id="PF00107"/>
    </source>
</evidence>
<accession>A0A9W6P958</accession>
<dbReference type="GO" id="GO:0008270">
    <property type="term" value="F:zinc ion binding"/>
    <property type="evidence" value="ECO:0007669"/>
    <property type="project" value="InterPro"/>
</dbReference>
<dbReference type="Proteomes" id="UP001165092">
    <property type="component" value="Unassembled WGS sequence"/>
</dbReference>
<dbReference type="CDD" id="cd08283">
    <property type="entry name" value="FDH_like_1"/>
    <property type="match status" value="1"/>
</dbReference>
<comment type="similarity">
    <text evidence="5">Belongs to the zinc-containing alcohol dehydrogenase family.</text>
</comment>
<name>A0A9W6P958_9ACTN</name>
<dbReference type="InterPro" id="IPR011032">
    <property type="entry name" value="GroES-like_sf"/>
</dbReference>
<evidence type="ECO:0000256" key="5">
    <source>
        <dbReference type="RuleBase" id="RU361277"/>
    </source>
</evidence>
<dbReference type="InterPro" id="IPR013154">
    <property type="entry name" value="ADH-like_N"/>
</dbReference>
<feature type="domain" description="Alcohol dehydrogenase-like N-terminal" evidence="7">
    <location>
        <begin position="25"/>
        <end position="143"/>
    </location>
</feature>
<feature type="domain" description="Alcohol dehydrogenase-like C-terminal" evidence="6">
    <location>
        <begin position="189"/>
        <end position="257"/>
    </location>
</feature>
<evidence type="ECO:0000256" key="2">
    <source>
        <dbReference type="ARBA" id="ARBA00022723"/>
    </source>
</evidence>